<reference evidence="1 2" key="1">
    <citation type="submission" date="2019-05" db="EMBL/GenBank/DDBJ databases">
        <title>Another draft genome of Portunus trituberculatus and its Hox gene families provides insights of decapod evolution.</title>
        <authorList>
            <person name="Jeong J.-H."/>
            <person name="Song I."/>
            <person name="Kim S."/>
            <person name="Choi T."/>
            <person name="Kim D."/>
            <person name="Ryu S."/>
            <person name="Kim W."/>
        </authorList>
    </citation>
    <scope>NUCLEOTIDE SEQUENCE [LARGE SCALE GENOMIC DNA]</scope>
    <source>
        <tissue evidence="1">Muscle</tissue>
    </source>
</reference>
<organism evidence="1 2">
    <name type="scientific">Portunus trituberculatus</name>
    <name type="common">Swimming crab</name>
    <name type="synonym">Neptunus trituberculatus</name>
    <dbReference type="NCBI Taxonomy" id="210409"/>
    <lineage>
        <taxon>Eukaryota</taxon>
        <taxon>Metazoa</taxon>
        <taxon>Ecdysozoa</taxon>
        <taxon>Arthropoda</taxon>
        <taxon>Crustacea</taxon>
        <taxon>Multicrustacea</taxon>
        <taxon>Malacostraca</taxon>
        <taxon>Eumalacostraca</taxon>
        <taxon>Eucarida</taxon>
        <taxon>Decapoda</taxon>
        <taxon>Pleocyemata</taxon>
        <taxon>Brachyura</taxon>
        <taxon>Eubrachyura</taxon>
        <taxon>Portunoidea</taxon>
        <taxon>Portunidae</taxon>
        <taxon>Portuninae</taxon>
        <taxon>Portunus</taxon>
    </lineage>
</organism>
<name>A0A5B7GMI1_PORTR</name>
<gene>
    <name evidence="1" type="ORF">E2C01_055462</name>
</gene>
<dbReference type="EMBL" id="VSRR010018496">
    <property type="protein sequence ID" value="MPC61390.1"/>
    <property type="molecule type" value="Genomic_DNA"/>
</dbReference>
<dbReference type="Proteomes" id="UP000324222">
    <property type="component" value="Unassembled WGS sequence"/>
</dbReference>
<dbReference type="AlphaFoldDB" id="A0A5B7GMI1"/>
<evidence type="ECO:0000313" key="2">
    <source>
        <dbReference type="Proteomes" id="UP000324222"/>
    </source>
</evidence>
<protein>
    <submittedName>
        <fullName evidence="1">Uncharacterized protein</fullName>
    </submittedName>
</protein>
<evidence type="ECO:0000313" key="1">
    <source>
        <dbReference type="EMBL" id="MPC61390.1"/>
    </source>
</evidence>
<keyword evidence="2" id="KW-1185">Reference proteome</keyword>
<dbReference type="OrthoDB" id="10004641at2759"/>
<proteinExistence type="predicted"/>
<comment type="caution">
    <text evidence="1">The sequence shown here is derived from an EMBL/GenBank/DDBJ whole genome shotgun (WGS) entry which is preliminary data.</text>
</comment>
<sequence>MQASYTNDAKTHKHLRKLLSLPYIPENHIENQFSRYYRNAQGCQPLLDYIRNTWIYSNIWPPKSWCVYGRSIRANNDVEGRHHHINLKTRKGQLNFYLLIKHLRDEAKYVTLQVRLLSDGKVLWTQQTQATHPTNQPPASIDGDLSWAFKRAGHS</sequence>
<accession>A0A5B7GMI1</accession>